<name>A0A1L3MP84_9BACI</name>
<reference evidence="2 3" key="1">
    <citation type="journal article" date="2016" name="Sci. Rep.">
        <title>Complete genome sequence and transcriptomic analysis of a novel marine strain Bacillus weihaiensis reveals the mechanism of brown algae degradation.</title>
        <authorList>
            <person name="Zhu Y."/>
            <person name="Chen P."/>
            <person name="Bao Y."/>
            <person name="Men Y."/>
            <person name="Zeng Y."/>
            <person name="Yang J."/>
            <person name="Sun J."/>
            <person name="Sun Y."/>
        </authorList>
    </citation>
    <scope>NUCLEOTIDE SEQUENCE [LARGE SCALE GENOMIC DNA]</scope>
    <source>
        <strain evidence="2 3">Alg07</strain>
    </source>
</reference>
<dbReference type="AlphaFoldDB" id="A0A1L3MP84"/>
<dbReference type="RefSeq" id="WP_072578958.1">
    <property type="nucleotide sequence ID" value="NZ_CP016020.1"/>
</dbReference>
<dbReference type="EMBL" id="CP016020">
    <property type="protein sequence ID" value="APH04166.1"/>
    <property type="molecule type" value="Genomic_DNA"/>
</dbReference>
<keyword evidence="3" id="KW-1185">Reference proteome</keyword>
<keyword evidence="1" id="KW-1133">Transmembrane helix</keyword>
<dbReference type="KEGG" id="bwh:A9C19_05090"/>
<evidence type="ECO:0008006" key="4">
    <source>
        <dbReference type="Google" id="ProtNLM"/>
    </source>
</evidence>
<proteinExistence type="predicted"/>
<evidence type="ECO:0000313" key="3">
    <source>
        <dbReference type="Proteomes" id="UP000181936"/>
    </source>
</evidence>
<feature type="transmembrane region" description="Helical" evidence="1">
    <location>
        <begin position="82"/>
        <end position="99"/>
    </location>
</feature>
<dbReference type="OrthoDB" id="287452at186817"/>
<feature type="transmembrane region" description="Helical" evidence="1">
    <location>
        <begin position="49"/>
        <end position="76"/>
    </location>
</feature>
<keyword evidence="1" id="KW-0472">Membrane</keyword>
<dbReference type="Proteomes" id="UP000181936">
    <property type="component" value="Chromosome"/>
</dbReference>
<evidence type="ECO:0000256" key="1">
    <source>
        <dbReference type="SAM" id="Phobius"/>
    </source>
</evidence>
<evidence type="ECO:0000313" key="2">
    <source>
        <dbReference type="EMBL" id="APH04166.1"/>
    </source>
</evidence>
<organism evidence="2 3">
    <name type="scientific">Bacillus weihaiensis</name>
    <dbReference type="NCBI Taxonomy" id="1547283"/>
    <lineage>
        <taxon>Bacteria</taxon>
        <taxon>Bacillati</taxon>
        <taxon>Bacillota</taxon>
        <taxon>Bacilli</taxon>
        <taxon>Bacillales</taxon>
        <taxon>Bacillaceae</taxon>
        <taxon>Bacillus</taxon>
    </lineage>
</organism>
<feature type="transmembrane region" description="Helical" evidence="1">
    <location>
        <begin position="154"/>
        <end position="175"/>
    </location>
</feature>
<gene>
    <name evidence="2" type="ORF">A9C19_05090</name>
</gene>
<keyword evidence="1" id="KW-0812">Transmembrane</keyword>
<sequence length="199" mass="23009">MSKKNYYKDELDEDLMEYSSWGDYEAEIELEERGYVKSKGHWVNDDSSTVFAIGIIKIALVIALLIFVFIGAHFIIGMSVVYQVYIYIGFVVTTVLMYLTRAKSKFFNFLFYLGCLAIATRQFANFIGHFIGEDYMTYVFIQDADTDVLFKSGFYYIVYTLIVPYLMMKSILAIVREIRGVPKNKKVRNPSGISKQSRL</sequence>
<accession>A0A1L3MP84</accession>
<feature type="transmembrane region" description="Helical" evidence="1">
    <location>
        <begin position="106"/>
        <end position="124"/>
    </location>
</feature>
<protein>
    <recommendedName>
        <fullName evidence="4">Transmembrane protein</fullName>
    </recommendedName>
</protein>